<sequence>MDTFFEIPSVHHRSRRNLTNQQRQLIFEMLLMKVQQGKLKRGSIPEVAAAFGANPKIVRRIWQRAMACFTNGLAIDVSSKLPTHVGRKPKQFDVNRIAEIDLRQRTSLRSLSMALNMPKTTLYRRVKKGHIRPHTNALKPYLSNDLKRARLQFCLSMLEPSNLYTQPTFKNMYNYVHIDEKWFFMTKETERYYLLLEEHEPLRTCKRKQFITKIMFLAAIARPRYDPSRNQEFLGKIGIFPFTFTEPAKRRSKSRAAGTLETKAVIRVTKEIIRTCLIENVLPAIRAKWPRCIDG</sequence>
<protein>
    <submittedName>
        <fullName evidence="1">Uncharacterized protein</fullName>
    </submittedName>
</protein>
<proteinExistence type="predicted"/>
<accession>A0ACB7Y1R4</accession>
<dbReference type="EMBL" id="CM037155">
    <property type="protein sequence ID" value="KAH7847471.1"/>
    <property type="molecule type" value="Genomic_DNA"/>
</dbReference>
<keyword evidence="2" id="KW-1185">Reference proteome</keyword>
<reference evidence="1 2" key="1">
    <citation type="journal article" date="2021" name="Hortic Res">
        <title>High-quality reference genome and annotation aids understanding of berry development for evergreen blueberry (Vaccinium darrowii).</title>
        <authorList>
            <person name="Yu J."/>
            <person name="Hulse-Kemp A.M."/>
            <person name="Babiker E."/>
            <person name="Staton M."/>
        </authorList>
    </citation>
    <scope>NUCLEOTIDE SEQUENCE [LARGE SCALE GENOMIC DNA]</scope>
    <source>
        <strain evidence="2">cv. NJ 8807/NJ 8810</strain>
        <tissue evidence="1">Young leaf</tissue>
    </source>
</reference>
<dbReference type="Proteomes" id="UP000828048">
    <property type="component" value="Chromosome 5"/>
</dbReference>
<name>A0ACB7Y1R4_9ERIC</name>
<evidence type="ECO:0000313" key="2">
    <source>
        <dbReference type="Proteomes" id="UP000828048"/>
    </source>
</evidence>
<comment type="caution">
    <text evidence="1">The sequence shown here is derived from an EMBL/GenBank/DDBJ whole genome shotgun (WGS) entry which is preliminary data.</text>
</comment>
<organism evidence="1 2">
    <name type="scientific">Vaccinium darrowii</name>
    <dbReference type="NCBI Taxonomy" id="229202"/>
    <lineage>
        <taxon>Eukaryota</taxon>
        <taxon>Viridiplantae</taxon>
        <taxon>Streptophyta</taxon>
        <taxon>Embryophyta</taxon>
        <taxon>Tracheophyta</taxon>
        <taxon>Spermatophyta</taxon>
        <taxon>Magnoliopsida</taxon>
        <taxon>eudicotyledons</taxon>
        <taxon>Gunneridae</taxon>
        <taxon>Pentapetalae</taxon>
        <taxon>asterids</taxon>
        <taxon>Ericales</taxon>
        <taxon>Ericaceae</taxon>
        <taxon>Vaccinioideae</taxon>
        <taxon>Vaccinieae</taxon>
        <taxon>Vaccinium</taxon>
    </lineage>
</organism>
<evidence type="ECO:0000313" key="1">
    <source>
        <dbReference type="EMBL" id="KAH7847471.1"/>
    </source>
</evidence>
<gene>
    <name evidence="1" type="ORF">Vadar_026428</name>
</gene>